<dbReference type="PANTHER" id="PTHR15545:SF4">
    <property type="entry name" value="PDZ DOMAIN-CONTAINING PROTEIN 4"/>
    <property type="match status" value="1"/>
</dbReference>
<dbReference type="PANTHER" id="PTHR15545">
    <property type="entry name" value="PDZ DOMAIN CONTAINING RING FINGER PROTEIN 3, 4"/>
    <property type="match status" value="1"/>
</dbReference>
<keyword evidence="3" id="KW-1185">Reference proteome</keyword>
<organism evidence="2 3">
    <name type="scientific">Anguilla anguilla</name>
    <name type="common">European freshwater eel</name>
    <name type="synonym">Muraena anguilla</name>
    <dbReference type="NCBI Taxonomy" id="7936"/>
    <lineage>
        <taxon>Eukaryota</taxon>
        <taxon>Metazoa</taxon>
        <taxon>Chordata</taxon>
        <taxon>Craniata</taxon>
        <taxon>Vertebrata</taxon>
        <taxon>Euteleostomi</taxon>
        <taxon>Actinopterygii</taxon>
        <taxon>Neopterygii</taxon>
        <taxon>Teleostei</taxon>
        <taxon>Anguilliformes</taxon>
        <taxon>Anguillidae</taxon>
        <taxon>Anguilla</taxon>
    </lineage>
</organism>
<feature type="region of interest" description="Disordered" evidence="1">
    <location>
        <begin position="98"/>
        <end position="136"/>
    </location>
</feature>
<comment type="caution">
    <text evidence="2">The sequence shown here is derived from an EMBL/GenBank/DDBJ whole genome shotgun (WGS) entry which is preliminary data.</text>
</comment>
<evidence type="ECO:0000313" key="2">
    <source>
        <dbReference type="EMBL" id="KAG5837828.1"/>
    </source>
</evidence>
<dbReference type="AlphaFoldDB" id="A0A9D3LZJ1"/>
<gene>
    <name evidence="2" type="ORF">ANANG_G00217170</name>
</gene>
<name>A0A9D3LZJ1_ANGAN</name>
<feature type="compositionally biased region" description="Low complexity" evidence="1">
    <location>
        <begin position="125"/>
        <end position="136"/>
    </location>
</feature>
<protein>
    <recommendedName>
        <fullName evidence="4">PDZ domain-containing protein</fullName>
    </recommendedName>
</protein>
<evidence type="ECO:0008006" key="4">
    <source>
        <dbReference type="Google" id="ProtNLM"/>
    </source>
</evidence>
<dbReference type="Proteomes" id="UP001044222">
    <property type="component" value="Chromosome 12"/>
</dbReference>
<proteinExistence type="predicted"/>
<evidence type="ECO:0000313" key="3">
    <source>
        <dbReference type="Proteomes" id="UP001044222"/>
    </source>
</evidence>
<dbReference type="EMBL" id="JAFIRN010000012">
    <property type="protein sequence ID" value="KAG5837828.1"/>
    <property type="molecule type" value="Genomic_DNA"/>
</dbReference>
<evidence type="ECO:0000256" key="1">
    <source>
        <dbReference type="SAM" id="MobiDB-lite"/>
    </source>
</evidence>
<sequence length="558" mass="60003">MGCRLSGPLAATAVGPMGGTWPRPVEALLRACLPAAQSLQSLCSTFPASPRACVSVCQHPGLPDEPGSFFSQTEDEEPVPVGYLPLLHELDSGLGCTDGSFHQGELSGPETEEGVELGSPRDRTSPASSRSSQSLVSSELSDSGFYSVSAGDFHHFQRLLERKMRLYRACASGEMQERGGARLDLQSIPEASPPPRDMGLLQFKRAGSARLSRCPSGPLFPPQPGPSSCSTPSCLRRAALQQHNSSLGLLNSSLRNLDRRRASHPSEHQRWRPAQDCPHVAQQQHHTLPREPCCKEFRLGHEALDRKEMAEWDWERQGGREHQCLIPSPLQEAHEAWSKPAGDPYNTLGPMGSPCIALGPMGSPCSVLGPMGSPCSELGPMGSPCSALGPMGSPCSELGPMGSPCSVLGPMGSPCSEGPGRVRMGRSQLLKARALRLADERSENTTDEEACEVQTGRYCSRAERRRHLLLAQEQRQRKRNGAKGGACQGVGPVWGRGLPGGGASCSTVLELSHRKLSLLRNRKLLDDWTTVEELLTHGTRAGSQEILSFSPLLSVTTV</sequence>
<dbReference type="InterPro" id="IPR051971">
    <property type="entry name" value="E3_ubiquitin-PDZ_ligase"/>
</dbReference>
<accession>A0A9D3LZJ1</accession>
<reference evidence="2" key="1">
    <citation type="submission" date="2021-01" db="EMBL/GenBank/DDBJ databases">
        <title>A chromosome-scale assembly of European eel, Anguilla anguilla.</title>
        <authorList>
            <person name="Henkel C."/>
            <person name="Jong-Raadsen S.A."/>
            <person name="Dufour S."/>
            <person name="Weltzien F.-A."/>
            <person name="Palstra A.P."/>
            <person name="Pelster B."/>
            <person name="Spaink H.P."/>
            <person name="Van Den Thillart G.E."/>
            <person name="Jansen H."/>
            <person name="Zahm M."/>
            <person name="Klopp C."/>
            <person name="Cedric C."/>
            <person name="Louis A."/>
            <person name="Berthelot C."/>
            <person name="Parey E."/>
            <person name="Roest Crollius H."/>
            <person name="Montfort J."/>
            <person name="Robinson-Rechavi M."/>
            <person name="Bucao C."/>
            <person name="Bouchez O."/>
            <person name="Gislard M."/>
            <person name="Lluch J."/>
            <person name="Milhes M."/>
            <person name="Lampietro C."/>
            <person name="Lopez Roques C."/>
            <person name="Donnadieu C."/>
            <person name="Braasch I."/>
            <person name="Desvignes T."/>
            <person name="Postlethwait J."/>
            <person name="Bobe J."/>
            <person name="Guiguen Y."/>
            <person name="Dirks R."/>
        </authorList>
    </citation>
    <scope>NUCLEOTIDE SEQUENCE</scope>
    <source>
        <strain evidence="2">Tag_6206</strain>
        <tissue evidence="2">Liver</tissue>
    </source>
</reference>